<evidence type="ECO:0000313" key="1">
    <source>
        <dbReference type="EMBL" id="KZS18304.1"/>
    </source>
</evidence>
<accession>A0A162NVN0</accession>
<keyword evidence="2" id="KW-1185">Reference proteome</keyword>
<protein>
    <submittedName>
        <fullName evidence="1">Uncharacterized protein</fullName>
    </submittedName>
</protein>
<organism evidence="1 2">
    <name type="scientific">Daphnia magna</name>
    <dbReference type="NCBI Taxonomy" id="35525"/>
    <lineage>
        <taxon>Eukaryota</taxon>
        <taxon>Metazoa</taxon>
        <taxon>Ecdysozoa</taxon>
        <taxon>Arthropoda</taxon>
        <taxon>Crustacea</taxon>
        <taxon>Branchiopoda</taxon>
        <taxon>Diplostraca</taxon>
        <taxon>Cladocera</taxon>
        <taxon>Anomopoda</taxon>
        <taxon>Daphniidae</taxon>
        <taxon>Daphnia</taxon>
    </lineage>
</organism>
<dbReference type="EMBL" id="LRGB01000531">
    <property type="protein sequence ID" value="KZS18304.1"/>
    <property type="molecule type" value="Genomic_DNA"/>
</dbReference>
<evidence type="ECO:0000313" key="2">
    <source>
        <dbReference type="Proteomes" id="UP000076858"/>
    </source>
</evidence>
<dbReference type="AlphaFoldDB" id="A0A162NVN0"/>
<sequence length="61" mass="7349">MLITWNGLRTVQKQRLQKDSNQNREVKDLKTEESWRQLDPAGHCDVIRHWNNFHSDFVILC</sequence>
<name>A0A162NVN0_9CRUS</name>
<comment type="caution">
    <text evidence="1">The sequence shown here is derived from an EMBL/GenBank/DDBJ whole genome shotgun (WGS) entry which is preliminary data.</text>
</comment>
<dbReference type="Proteomes" id="UP000076858">
    <property type="component" value="Unassembled WGS sequence"/>
</dbReference>
<gene>
    <name evidence="1" type="ORF">APZ42_015577</name>
</gene>
<proteinExistence type="predicted"/>
<reference evidence="1 2" key="1">
    <citation type="submission" date="2016-03" db="EMBL/GenBank/DDBJ databases">
        <title>EvidentialGene: Evidence-directed Construction of Genes on Genomes.</title>
        <authorList>
            <person name="Gilbert D.G."/>
            <person name="Choi J.-H."/>
            <person name="Mockaitis K."/>
            <person name="Colbourne J."/>
            <person name="Pfrender M."/>
        </authorList>
    </citation>
    <scope>NUCLEOTIDE SEQUENCE [LARGE SCALE GENOMIC DNA]</scope>
    <source>
        <strain evidence="1 2">Xinb3</strain>
        <tissue evidence="1">Complete organism</tissue>
    </source>
</reference>